<proteinExistence type="predicted"/>
<evidence type="ECO:0000256" key="1">
    <source>
        <dbReference type="SAM" id="MobiDB-lite"/>
    </source>
</evidence>
<feature type="non-terminal residue" evidence="2">
    <location>
        <position position="110"/>
    </location>
</feature>
<name>A0AAV5SL10_9BILA</name>
<dbReference type="EMBL" id="BTSX01000002">
    <property type="protein sequence ID" value="GMS84041.1"/>
    <property type="molecule type" value="Genomic_DNA"/>
</dbReference>
<organism evidence="2 3">
    <name type="scientific">Pristionchus entomophagus</name>
    <dbReference type="NCBI Taxonomy" id="358040"/>
    <lineage>
        <taxon>Eukaryota</taxon>
        <taxon>Metazoa</taxon>
        <taxon>Ecdysozoa</taxon>
        <taxon>Nematoda</taxon>
        <taxon>Chromadorea</taxon>
        <taxon>Rhabditida</taxon>
        <taxon>Rhabditina</taxon>
        <taxon>Diplogasteromorpha</taxon>
        <taxon>Diplogasteroidea</taxon>
        <taxon>Neodiplogasteridae</taxon>
        <taxon>Pristionchus</taxon>
    </lineage>
</organism>
<keyword evidence="3" id="KW-1185">Reference proteome</keyword>
<feature type="region of interest" description="Disordered" evidence="1">
    <location>
        <begin position="64"/>
        <end position="110"/>
    </location>
</feature>
<dbReference type="AlphaFoldDB" id="A0AAV5SL10"/>
<dbReference type="Proteomes" id="UP001432027">
    <property type="component" value="Unassembled WGS sequence"/>
</dbReference>
<evidence type="ECO:0000313" key="2">
    <source>
        <dbReference type="EMBL" id="GMS84041.1"/>
    </source>
</evidence>
<feature type="non-terminal residue" evidence="2">
    <location>
        <position position="1"/>
    </location>
</feature>
<gene>
    <name evidence="2" type="ORF">PENTCL1PPCAC_6216</name>
</gene>
<feature type="compositionally biased region" description="Polar residues" evidence="1">
    <location>
        <begin position="73"/>
        <end position="95"/>
    </location>
</feature>
<reference evidence="2" key="1">
    <citation type="submission" date="2023-10" db="EMBL/GenBank/DDBJ databases">
        <title>Genome assembly of Pristionchus species.</title>
        <authorList>
            <person name="Yoshida K."/>
            <person name="Sommer R.J."/>
        </authorList>
    </citation>
    <scope>NUCLEOTIDE SEQUENCE</scope>
    <source>
        <strain evidence="2">RS0144</strain>
    </source>
</reference>
<accession>A0AAV5SL10</accession>
<evidence type="ECO:0000313" key="3">
    <source>
        <dbReference type="Proteomes" id="UP001432027"/>
    </source>
</evidence>
<sequence>DVLTAFSHSEEMEYRTTTEIEMGDGGGDLSECRSRLDASVEENRRNRHVIEEINEQIARFRRRNAEEDAMRGASSSHLDRPSTSNWHFSQSTNNIPDVAYGSGYGSLHSG</sequence>
<comment type="caution">
    <text evidence="2">The sequence shown here is derived from an EMBL/GenBank/DDBJ whole genome shotgun (WGS) entry which is preliminary data.</text>
</comment>
<protein>
    <submittedName>
        <fullName evidence="2">Uncharacterized protein</fullName>
    </submittedName>
</protein>